<organism evidence="2">
    <name type="scientific">viral metagenome</name>
    <dbReference type="NCBI Taxonomy" id="1070528"/>
    <lineage>
        <taxon>unclassified sequences</taxon>
        <taxon>metagenomes</taxon>
        <taxon>organismal metagenomes</taxon>
    </lineage>
</organism>
<accession>A0A6C0F510</accession>
<keyword evidence="1" id="KW-0472">Membrane</keyword>
<keyword evidence="1" id="KW-1133">Transmembrane helix</keyword>
<feature type="transmembrane region" description="Helical" evidence="1">
    <location>
        <begin position="52"/>
        <end position="74"/>
    </location>
</feature>
<name>A0A6C0F510_9ZZZZ</name>
<reference evidence="2" key="1">
    <citation type="journal article" date="2020" name="Nature">
        <title>Giant virus diversity and host interactions through global metagenomics.</title>
        <authorList>
            <person name="Schulz F."/>
            <person name="Roux S."/>
            <person name="Paez-Espino D."/>
            <person name="Jungbluth S."/>
            <person name="Walsh D.A."/>
            <person name="Denef V.J."/>
            <person name="McMahon K.D."/>
            <person name="Konstantinidis K.T."/>
            <person name="Eloe-Fadrosh E.A."/>
            <person name="Kyrpides N.C."/>
            <person name="Woyke T."/>
        </authorList>
    </citation>
    <scope>NUCLEOTIDE SEQUENCE</scope>
    <source>
        <strain evidence="2">GVMAG-S-ERX555967-130</strain>
    </source>
</reference>
<evidence type="ECO:0000313" key="2">
    <source>
        <dbReference type="EMBL" id="QHT36648.1"/>
    </source>
</evidence>
<dbReference type="EMBL" id="MN738786">
    <property type="protein sequence ID" value="QHT36648.1"/>
    <property type="molecule type" value="Genomic_DNA"/>
</dbReference>
<proteinExistence type="predicted"/>
<dbReference type="AlphaFoldDB" id="A0A6C0F510"/>
<evidence type="ECO:0000256" key="1">
    <source>
        <dbReference type="SAM" id="Phobius"/>
    </source>
</evidence>
<keyword evidence="1" id="KW-0812">Transmembrane</keyword>
<protein>
    <submittedName>
        <fullName evidence="2">Uncharacterized protein</fullName>
    </submittedName>
</protein>
<sequence>MKGLPKMLSKVCTPAKIYLFLTLLSTIFYVVMMVEADTQKDSDNELQVHKYTFMGLFFKLLFATLWFVFLNYLCKNGHTRMAWFFLLLPVVFMIFMLILGSFFMAYIVSSQGTALKKMKDAKQHKEGAQMEGMEMEGMLPKEGVRRMLPKEGVGPMLPKEGVGPMQIEGMHHKMEGMHHKMDGYHPF</sequence>
<feature type="transmembrane region" description="Helical" evidence="1">
    <location>
        <begin position="81"/>
        <end position="108"/>
    </location>
</feature>